<dbReference type="SUPFAM" id="SSF56784">
    <property type="entry name" value="HAD-like"/>
    <property type="match status" value="1"/>
</dbReference>
<dbReference type="InterPro" id="IPR036412">
    <property type="entry name" value="HAD-like_sf"/>
</dbReference>
<comment type="caution">
    <text evidence="1">The sequence shown here is derived from an EMBL/GenBank/DDBJ whole genome shotgun (WGS) entry which is preliminary data.</text>
</comment>
<dbReference type="EMBL" id="CAJNNV010003321">
    <property type="protein sequence ID" value="CAE8588782.1"/>
    <property type="molecule type" value="Genomic_DNA"/>
</dbReference>
<dbReference type="PANTHER" id="PTHR43885">
    <property type="entry name" value="HALOACID DEHALOGENASE-LIKE HYDROLASE"/>
    <property type="match status" value="1"/>
</dbReference>
<dbReference type="SFLD" id="SFLDG01129">
    <property type="entry name" value="C1.5:_HAD__Beta-PGM__Phosphata"/>
    <property type="match status" value="1"/>
</dbReference>
<dbReference type="Pfam" id="PF00702">
    <property type="entry name" value="Hydrolase"/>
    <property type="match status" value="1"/>
</dbReference>
<dbReference type="InterPro" id="IPR023214">
    <property type="entry name" value="HAD_sf"/>
</dbReference>
<dbReference type="AlphaFoldDB" id="A0A813DR12"/>
<proteinExistence type="predicted"/>
<keyword evidence="2" id="KW-1185">Reference proteome</keyword>
<name>A0A813DR12_POLGL</name>
<dbReference type="Gene3D" id="1.10.150.240">
    <property type="entry name" value="Putative phosphatase, domain 2"/>
    <property type="match status" value="1"/>
</dbReference>
<evidence type="ECO:0000313" key="2">
    <source>
        <dbReference type="Proteomes" id="UP000654075"/>
    </source>
</evidence>
<evidence type="ECO:0000313" key="1">
    <source>
        <dbReference type="EMBL" id="CAE8588782.1"/>
    </source>
</evidence>
<accession>A0A813DR12</accession>
<dbReference type="InterPro" id="IPR023198">
    <property type="entry name" value="PGP-like_dom2"/>
</dbReference>
<sequence>MSPADMLVTFDIDGTICRSVGEGANFMHKAAFAHAFKEVFSLDASIDEVHHHGSTDGLILVKVLVHRGVSKEEAMRRLPDLKSAMVASMEQVLAADPGAAAVGLELLPGVAELLQALAQRGIRVGLTTGNLEAIAWAKMRALGIDSLFGEEETRLGGFGSDFCDGDFESEDGPTTNRAELLRVARQRAEAAASSFGGSCLRHVHIGDAPADVRAAVKARGTPLGVCTGIFGRAELESSIRSETGGDMVGSVLDSLADTAGALDAMGLK</sequence>
<reference evidence="1" key="1">
    <citation type="submission" date="2021-02" db="EMBL/GenBank/DDBJ databases">
        <authorList>
            <person name="Dougan E. K."/>
            <person name="Rhodes N."/>
            <person name="Thang M."/>
            <person name="Chan C."/>
        </authorList>
    </citation>
    <scope>NUCLEOTIDE SEQUENCE</scope>
</reference>
<dbReference type="SFLD" id="SFLDS00003">
    <property type="entry name" value="Haloacid_Dehalogenase"/>
    <property type="match status" value="1"/>
</dbReference>
<organism evidence="1 2">
    <name type="scientific">Polarella glacialis</name>
    <name type="common">Dinoflagellate</name>
    <dbReference type="NCBI Taxonomy" id="89957"/>
    <lineage>
        <taxon>Eukaryota</taxon>
        <taxon>Sar</taxon>
        <taxon>Alveolata</taxon>
        <taxon>Dinophyceae</taxon>
        <taxon>Suessiales</taxon>
        <taxon>Suessiaceae</taxon>
        <taxon>Polarella</taxon>
    </lineage>
</organism>
<dbReference type="OrthoDB" id="40579at2759"/>
<gene>
    <name evidence="1" type="ORF">PGLA1383_LOCUS7567</name>
</gene>
<dbReference type="PANTHER" id="PTHR43885:SF1">
    <property type="entry name" value="SUPERFAMILY HYDROLASE, PUTATIVE (AFU_ORTHOLOGUE AFUA_4G13290)-RELATED"/>
    <property type="match status" value="1"/>
</dbReference>
<dbReference type="Proteomes" id="UP000654075">
    <property type="component" value="Unassembled WGS sequence"/>
</dbReference>
<dbReference type="Gene3D" id="3.40.50.1000">
    <property type="entry name" value="HAD superfamily/HAD-like"/>
    <property type="match status" value="1"/>
</dbReference>
<dbReference type="OMA" id="HRRAFSH"/>
<evidence type="ECO:0008006" key="3">
    <source>
        <dbReference type="Google" id="ProtNLM"/>
    </source>
</evidence>
<protein>
    <recommendedName>
        <fullName evidence="3">5'-nucleotidase</fullName>
    </recommendedName>
</protein>